<dbReference type="EMBL" id="JAZAVJ010000126">
    <property type="protein sequence ID" value="KAK7413540.1"/>
    <property type="molecule type" value="Genomic_DNA"/>
</dbReference>
<feature type="non-terminal residue" evidence="1">
    <location>
        <position position="153"/>
    </location>
</feature>
<keyword evidence="2" id="KW-1185">Reference proteome</keyword>
<name>A0ABR1GXL1_9HYPO</name>
<organism evidence="1 2">
    <name type="scientific">Neonectria punicea</name>
    <dbReference type="NCBI Taxonomy" id="979145"/>
    <lineage>
        <taxon>Eukaryota</taxon>
        <taxon>Fungi</taxon>
        <taxon>Dikarya</taxon>
        <taxon>Ascomycota</taxon>
        <taxon>Pezizomycotina</taxon>
        <taxon>Sordariomycetes</taxon>
        <taxon>Hypocreomycetidae</taxon>
        <taxon>Hypocreales</taxon>
        <taxon>Nectriaceae</taxon>
        <taxon>Neonectria</taxon>
    </lineage>
</organism>
<protein>
    <recommendedName>
        <fullName evidence="3">F-box domain-containing protein</fullName>
    </recommendedName>
</protein>
<gene>
    <name evidence="1" type="ORF">QQX98_007549</name>
</gene>
<proteinExistence type="predicted"/>
<dbReference type="Proteomes" id="UP001498476">
    <property type="component" value="Unassembled WGS sequence"/>
</dbReference>
<evidence type="ECO:0000313" key="2">
    <source>
        <dbReference type="Proteomes" id="UP001498476"/>
    </source>
</evidence>
<reference evidence="1 2" key="1">
    <citation type="journal article" date="2025" name="Microbiol. Resour. Announc.">
        <title>Draft genome sequences for Neonectria magnoliae and Neonectria punicea, canker pathogens of Liriodendron tulipifera and Acer saccharum in West Virginia.</title>
        <authorList>
            <person name="Petronek H.M."/>
            <person name="Kasson M.T."/>
            <person name="Metheny A.M."/>
            <person name="Stauder C.M."/>
            <person name="Lovett B."/>
            <person name="Lynch S.C."/>
            <person name="Garnas J.R."/>
            <person name="Kasson L.R."/>
            <person name="Stajich J.E."/>
        </authorList>
    </citation>
    <scope>NUCLEOTIDE SEQUENCE [LARGE SCALE GENOMIC DNA]</scope>
    <source>
        <strain evidence="1 2">NRRL 64653</strain>
    </source>
</reference>
<sequence>MASPLKPTPTLNLSFGHLSSELLAIIFEQLRDVDSHSLESVRLASRRFDAIATPIVYQLLTLNERLVAPDAHHRYPTTFRHISVHTNHVVVPSNLDPEGITRIILGIQRLASIRWRFVVGDSHAAGIWLPSDVLNSSHKRLGGTKLHVENLPL</sequence>
<evidence type="ECO:0008006" key="3">
    <source>
        <dbReference type="Google" id="ProtNLM"/>
    </source>
</evidence>
<accession>A0ABR1GXL1</accession>
<comment type="caution">
    <text evidence="1">The sequence shown here is derived from an EMBL/GenBank/DDBJ whole genome shotgun (WGS) entry which is preliminary data.</text>
</comment>
<evidence type="ECO:0000313" key="1">
    <source>
        <dbReference type="EMBL" id="KAK7413540.1"/>
    </source>
</evidence>